<dbReference type="EMBL" id="JAINUG010000054">
    <property type="protein sequence ID" value="KAJ8404380.1"/>
    <property type="molecule type" value="Genomic_DNA"/>
</dbReference>
<reference evidence="2" key="1">
    <citation type="journal article" date="2023" name="Science">
        <title>Genome structures resolve the early diversification of teleost fishes.</title>
        <authorList>
            <person name="Parey E."/>
            <person name="Louis A."/>
            <person name="Montfort J."/>
            <person name="Bouchez O."/>
            <person name="Roques C."/>
            <person name="Iampietro C."/>
            <person name="Lluch J."/>
            <person name="Castinel A."/>
            <person name="Donnadieu C."/>
            <person name="Desvignes T."/>
            <person name="Floi Bucao C."/>
            <person name="Jouanno E."/>
            <person name="Wen M."/>
            <person name="Mejri S."/>
            <person name="Dirks R."/>
            <person name="Jansen H."/>
            <person name="Henkel C."/>
            <person name="Chen W.J."/>
            <person name="Zahm M."/>
            <person name="Cabau C."/>
            <person name="Klopp C."/>
            <person name="Thompson A.W."/>
            <person name="Robinson-Rechavi M."/>
            <person name="Braasch I."/>
            <person name="Lecointre G."/>
            <person name="Bobe J."/>
            <person name="Postlethwait J.H."/>
            <person name="Berthelot C."/>
            <person name="Roest Crollius H."/>
            <person name="Guiguen Y."/>
        </authorList>
    </citation>
    <scope>NUCLEOTIDE SEQUENCE</scope>
    <source>
        <strain evidence="2">NC1722</strain>
    </source>
</reference>
<keyword evidence="3" id="KW-1185">Reference proteome</keyword>
<name>A0AAD7SL15_9TELE</name>
<protein>
    <submittedName>
        <fullName evidence="2">Uncharacterized protein</fullName>
    </submittedName>
</protein>
<feature type="region of interest" description="Disordered" evidence="1">
    <location>
        <begin position="1"/>
        <end position="65"/>
    </location>
</feature>
<feature type="compositionally biased region" description="Low complexity" evidence="1">
    <location>
        <begin position="22"/>
        <end position="41"/>
    </location>
</feature>
<organism evidence="2 3">
    <name type="scientific">Aldrovandia affinis</name>
    <dbReference type="NCBI Taxonomy" id="143900"/>
    <lineage>
        <taxon>Eukaryota</taxon>
        <taxon>Metazoa</taxon>
        <taxon>Chordata</taxon>
        <taxon>Craniata</taxon>
        <taxon>Vertebrata</taxon>
        <taxon>Euteleostomi</taxon>
        <taxon>Actinopterygii</taxon>
        <taxon>Neopterygii</taxon>
        <taxon>Teleostei</taxon>
        <taxon>Notacanthiformes</taxon>
        <taxon>Halosauridae</taxon>
        <taxon>Aldrovandia</taxon>
    </lineage>
</organism>
<dbReference type="Proteomes" id="UP001221898">
    <property type="component" value="Unassembled WGS sequence"/>
</dbReference>
<accession>A0AAD7SL15</accession>
<evidence type="ECO:0000256" key="1">
    <source>
        <dbReference type="SAM" id="MobiDB-lite"/>
    </source>
</evidence>
<proteinExistence type="predicted"/>
<dbReference type="AlphaFoldDB" id="A0AAD7SL15"/>
<evidence type="ECO:0000313" key="3">
    <source>
        <dbReference type="Proteomes" id="UP001221898"/>
    </source>
</evidence>
<comment type="caution">
    <text evidence="2">The sequence shown here is derived from an EMBL/GenBank/DDBJ whole genome shotgun (WGS) entry which is preliminary data.</text>
</comment>
<sequence length="159" mass="16898">MPSVQRAGRRAKGGGENGGCAGPSKKSAAAATLPARPPARTHTVTGRASPRLRNGRGFVGDHTHLDGFPSVAQGAFSPRADRASSRFATLLTRASRARPLSIVPHRAPRRARFHPSAAQLQIKTALPAKALCLSVSRKQDEEEEEEHMLCRYCIGGSVA</sequence>
<evidence type="ECO:0000313" key="2">
    <source>
        <dbReference type="EMBL" id="KAJ8404380.1"/>
    </source>
</evidence>
<gene>
    <name evidence="2" type="ORF">AAFF_G00341530</name>
</gene>